<name>A0ABN9YH11_9DINO</name>
<dbReference type="Proteomes" id="UP001189429">
    <property type="component" value="Unassembled WGS sequence"/>
</dbReference>
<feature type="compositionally biased region" description="Low complexity" evidence="1">
    <location>
        <begin position="17"/>
        <end position="38"/>
    </location>
</feature>
<feature type="compositionally biased region" description="Polar residues" evidence="1">
    <location>
        <begin position="1"/>
        <end position="16"/>
    </location>
</feature>
<feature type="region of interest" description="Disordered" evidence="1">
    <location>
        <begin position="1"/>
        <end position="72"/>
    </location>
</feature>
<feature type="compositionally biased region" description="Basic and acidic residues" evidence="1">
    <location>
        <begin position="40"/>
        <end position="50"/>
    </location>
</feature>
<dbReference type="EMBL" id="CAUYUJ010022707">
    <property type="protein sequence ID" value="CAK0912162.1"/>
    <property type="molecule type" value="Genomic_DNA"/>
</dbReference>
<evidence type="ECO:0000256" key="1">
    <source>
        <dbReference type="SAM" id="MobiDB-lite"/>
    </source>
</evidence>
<comment type="caution">
    <text evidence="2">The sequence shown here is derived from an EMBL/GenBank/DDBJ whole genome shotgun (WGS) entry which is preliminary data.</text>
</comment>
<sequence>MQAVQSSRPSQRLHWTSASAASRSRSARAPQSGSARPRALQRERERDSQERSGVLGRCYSRASSDPRAAIGAERQERFEITWRSSSTTCGYGQDRAVHETPLAPSVIAVAAELAEKRARA</sequence>
<accession>A0ABN9YH11</accession>
<gene>
    <name evidence="2" type="ORF">PCOR1329_LOCUS85778</name>
</gene>
<keyword evidence="3" id="KW-1185">Reference proteome</keyword>
<organism evidence="2 3">
    <name type="scientific">Prorocentrum cordatum</name>
    <dbReference type="NCBI Taxonomy" id="2364126"/>
    <lineage>
        <taxon>Eukaryota</taxon>
        <taxon>Sar</taxon>
        <taxon>Alveolata</taxon>
        <taxon>Dinophyceae</taxon>
        <taxon>Prorocentrales</taxon>
        <taxon>Prorocentraceae</taxon>
        <taxon>Prorocentrum</taxon>
    </lineage>
</organism>
<evidence type="ECO:0000313" key="2">
    <source>
        <dbReference type="EMBL" id="CAK0912162.1"/>
    </source>
</evidence>
<reference evidence="2" key="1">
    <citation type="submission" date="2023-10" db="EMBL/GenBank/DDBJ databases">
        <authorList>
            <person name="Chen Y."/>
            <person name="Shah S."/>
            <person name="Dougan E. K."/>
            <person name="Thang M."/>
            <person name="Chan C."/>
        </authorList>
    </citation>
    <scope>NUCLEOTIDE SEQUENCE [LARGE SCALE GENOMIC DNA]</scope>
</reference>
<protein>
    <submittedName>
        <fullName evidence="2">Uncharacterized protein</fullName>
    </submittedName>
</protein>
<evidence type="ECO:0000313" key="3">
    <source>
        <dbReference type="Proteomes" id="UP001189429"/>
    </source>
</evidence>
<proteinExistence type="predicted"/>